<keyword evidence="1" id="KW-0472">Membrane</keyword>
<accession>E2NG29</accession>
<dbReference type="Proteomes" id="UP000003711">
    <property type="component" value="Unassembled WGS sequence"/>
</dbReference>
<dbReference type="InterPro" id="IPR025671">
    <property type="entry name" value="HXXEE"/>
</dbReference>
<evidence type="ECO:0008006" key="4">
    <source>
        <dbReference type="Google" id="ProtNLM"/>
    </source>
</evidence>
<feature type="transmembrane region" description="Helical" evidence="1">
    <location>
        <begin position="12"/>
        <end position="32"/>
    </location>
</feature>
<reference evidence="2 3" key="2">
    <citation type="submission" date="2009-01" db="EMBL/GenBank/DDBJ databases">
        <title>Draft genome sequence of Bacteroides cellulosilyticus (DSM 14838).</title>
        <authorList>
            <person name="Sudarsanam P."/>
            <person name="Ley R."/>
            <person name="Guruge J."/>
            <person name="Turnbaugh P.J."/>
            <person name="Mahowald M."/>
            <person name="Liep D."/>
            <person name="Gordon J."/>
        </authorList>
    </citation>
    <scope>NUCLEOTIDE SEQUENCE [LARGE SCALE GENOMIC DNA]</scope>
    <source>
        <strain evidence="2 3">DSM 14838</strain>
    </source>
</reference>
<proteinExistence type="predicted"/>
<feature type="transmembrane region" description="Helical" evidence="1">
    <location>
        <begin position="127"/>
        <end position="146"/>
    </location>
</feature>
<feature type="transmembrane region" description="Helical" evidence="1">
    <location>
        <begin position="152"/>
        <end position="171"/>
    </location>
</feature>
<dbReference type="AlphaFoldDB" id="E2NG29"/>
<sequence length="185" mass="21307">MLISVHHVTLQIAVMDHIVLLICLFPIVFMLHDFEEIIMQQRWMERNADELSRRFPVLRKQIMQLRELSTTGFAIAVAEEFIIINGVSVYAVLSRHYFLWMALFLAFGIHLLVHVGQFVLLRKYIPAIVTSLLCLPYAVYVCYFFYSTGLFTAMDFLLGGILGVFIMVLNLKLAHALGRRLDALI</sequence>
<protein>
    <recommendedName>
        <fullName evidence="4">HXXEE domain-containing protein</fullName>
    </recommendedName>
</protein>
<name>E2NG29_9BACE</name>
<keyword evidence="1" id="KW-0812">Transmembrane</keyword>
<dbReference type="EMBL" id="ACCH01000231">
    <property type="protein sequence ID" value="EEF89094.1"/>
    <property type="molecule type" value="Genomic_DNA"/>
</dbReference>
<evidence type="ECO:0000256" key="1">
    <source>
        <dbReference type="SAM" id="Phobius"/>
    </source>
</evidence>
<reference evidence="2 3" key="1">
    <citation type="submission" date="2008-12" db="EMBL/GenBank/DDBJ databases">
        <authorList>
            <person name="Fulton L."/>
            <person name="Clifton S."/>
            <person name="Fulton B."/>
            <person name="Xu J."/>
            <person name="Minx P."/>
            <person name="Pepin K.H."/>
            <person name="Johnson M."/>
            <person name="Bhonagiri V."/>
            <person name="Nash W.E."/>
            <person name="Mardis E.R."/>
            <person name="Wilson R.K."/>
        </authorList>
    </citation>
    <scope>NUCLEOTIDE SEQUENCE [LARGE SCALE GENOMIC DNA]</scope>
    <source>
        <strain evidence="2 3">DSM 14838</strain>
    </source>
</reference>
<dbReference type="HOGENOM" id="CLU_120980_1_0_10"/>
<gene>
    <name evidence="2" type="ORF">BACCELL_03251</name>
</gene>
<organism evidence="2 3">
    <name type="scientific">Bacteroides cellulosilyticus DSM 14838</name>
    <dbReference type="NCBI Taxonomy" id="537012"/>
    <lineage>
        <taxon>Bacteria</taxon>
        <taxon>Pseudomonadati</taxon>
        <taxon>Bacteroidota</taxon>
        <taxon>Bacteroidia</taxon>
        <taxon>Bacteroidales</taxon>
        <taxon>Bacteroidaceae</taxon>
        <taxon>Bacteroides</taxon>
    </lineage>
</organism>
<evidence type="ECO:0000313" key="2">
    <source>
        <dbReference type="EMBL" id="EEF89094.1"/>
    </source>
</evidence>
<comment type="caution">
    <text evidence="2">The sequence shown here is derived from an EMBL/GenBank/DDBJ whole genome shotgun (WGS) entry which is preliminary data.</text>
</comment>
<feature type="transmembrane region" description="Helical" evidence="1">
    <location>
        <begin position="97"/>
        <end position="120"/>
    </location>
</feature>
<keyword evidence="1" id="KW-1133">Transmembrane helix</keyword>
<feature type="transmembrane region" description="Helical" evidence="1">
    <location>
        <begin position="68"/>
        <end position="91"/>
    </location>
</feature>
<dbReference type="Pfam" id="PF13787">
    <property type="entry name" value="HXXEE"/>
    <property type="match status" value="1"/>
</dbReference>
<evidence type="ECO:0000313" key="3">
    <source>
        <dbReference type="Proteomes" id="UP000003711"/>
    </source>
</evidence>